<organism evidence="18 19">
    <name type="scientific">Riccia fluitans</name>
    <dbReference type="NCBI Taxonomy" id="41844"/>
    <lineage>
        <taxon>Eukaryota</taxon>
        <taxon>Viridiplantae</taxon>
        <taxon>Streptophyta</taxon>
        <taxon>Embryophyta</taxon>
        <taxon>Marchantiophyta</taxon>
        <taxon>Marchantiopsida</taxon>
        <taxon>Marchantiidae</taxon>
        <taxon>Marchantiales</taxon>
        <taxon>Ricciaceae</taxon>
        <taxon>Riccia</taxon>
    </lineage>
</organism>
<evidence type="ECO:0000256" key="14">
    <source>
        <dbReference type="PROSITE-ProRule" id="PRU10141"/>
    </source>
</evidence>
<evidence type="ECO:0000313" key="18">
    <source>
        <dbReference type="EMBL" id="KAL2623104.1"/>
    </source>
</evidence>
<dbReference type="PANTHER" id="PTHR48006:SF84">
    <property type="entry name" value="REPEAT TRANSMEMBRANE PROTEIN KINASE, PUTATIVE, EXPRESSED-RELATED"/>
    <property type="match status" value="1"/>
</dbReference>
<dbReference type="InterPro" id="IPR051824">
    <property type="entry name" value="LRR_Rcpt-Like_S/T_Kinase"/>
</dbReference>
<keyword evidence="7 16" id="KW-0732">Signal</keyword>
<dbReference type="AlphaFoldDB" id="A0ABD1YCD4"/>
<keyword evidence="8" id="KW-0677">Repeat</keyword>
<dbReference type="SUPFAM" id="SSF52058">
    <property type="entry name" value="L domain-like"/>
    <property type="match status" value="2"/>
</dbReference>
<dbReference type="InterPro" id="IPR011009">
    <property type="entry name" value="Kinase-like_dom_sf"/>
</dbReference>
<dbReference type="PROSITE" id="PS00107">
    <property type="entry name" value="PROTEIN_KINASE_ATP"/>
    <property type="match status" value="1"/>
</dbReference>
<dbReference type="CDD" id="cd14066">
    <property type="entry name" value="STKc_IRAK"/>
    <property type="match status" value="1"/>
</dbReference>
<name>A0ABD1YCD4_9MARC</name>
<dbReference type="SMART" id="SM00369">
    <property type="entry name" value="LRR_TYP"/>
    <property type="match status" value="5"/>
</dbReference>
<evidence type="ECO:0000256" key="15">
    <source>
        <dbReference type="SAM" id="Phobius"/>
    </source>
</evidence>
<gene>
    <name evidence="18" type="ORF">R1flu_003309</name>
</gene>
<keyword evidence="3" id="KW-0723">Serine/threonine-protein kinase</keyword>
<evidence type="ECO:0000256" key="8">
    <source>
        <dbReference type="ARBA" id="ARBA00022737"/>
    </source>
</evidence>
<dbReference type="GO" id="GO:0005524">
    <property type="term" value="F:ATP binding"/>
    <property type="evidence" value="ECO:0007669"/>
    <property type="project" value="UniProtKB-UniRule"/>
</dbReference>
<dbReference type="Proteomes" id="UP001605036">
    <property type="component" value="Unassembled WGS sequence"/>
</dbReference>
<evidence type="ECO:0000256" key="12">
    <source>
        <dbReference type="ARBA" id="ARBA00022989"/>
    </source>
</evidence>
<dbReference type="InterPro" id="IPR032675">
    <property type="entry name" value="LRR_dom_sf"/>
</dbReference>
<dbReference type="PROSITE" id="PS00108">
    <property type="entry name" value="PROTEIN_KINASE_ST"/>
    <property type="match status" value="1"/>
</dbReference>
<reference evidence="18 19" key="1">
    <citation type="submission" date="2024-09" db="EMBL/GenBank/DDBJ databases">
        <title>Chromosome-scale assembly of Riccia fluitans.</title>
        <authorList>
            <person name="Paukszto L."/>
            <person name="Sawicki J."/>
            <person name="Karawczyk K."/>
            <person name="Piernik-Szablinska J."/>
            <person name="Szczecinska M."/>
            <person name="Mazdziarz M."/>
        </authorList>
    </citation>
    <scope>NUCLEOTIDE SEQUENCE [LARGE SCALE GENOMIC DNA]</scope>
    <source>
        <strain evidence="18">Rf_01</strain>
        <tissue evidence="18">Aerial parts of the thallus</tissue>
    </source>
</reference>
<dbReference type="Pfam" id="PF00560">
    <property type="entry name" value="LRR_1"/>
    <property type="match status" value="4"/>
</dbReference>
<dbReference type="PROSITE" id="PS50011">
    <property type="entry name" value="PROTEIN_KINASE_DOM"/>
    <property type="match status" value="1"/>
</dbReference>
<protein>
    <recommendedName>
        <fullName evidence="17">Protein kinase domain-containing protein</fullName>
    </recommendedName>
</protein>
<dbReference type="Gene3D" id="3.30.200.20">
    <property type="entry name" value="Phosphorylase Kinase, domain 1"/>
    <property type="match status" value="1"/>
</dbReference>
<accession>A0ABD1YCD4</accession>
<evidence type="ECO:0000256" key="2">
    <source>
        <dbReference type="ARBA" id="ARBA00022475"/>
    </source>
</evidence>
<evidence type="ECO:0000259" key="17">
    <source>
        <dbReference type="PROSITE" id="PS50011"/>
    </source>
</evidence>
<dbReference type="SUPFAM" id="SSF56112">
    <property type="entry name" value="Protein kinase-like (PK-like)"/>
    <property type="match status" value="1"/>
</dbReference>
<evidence type="ECO:0000256" key="13">
    <source>
        <dbReference type="ARBA" id="ARBA00023136"/>
    </source>
</evidence>
<evidence type="ECO:0000256" key="3">
    <source>
        <dbReference type="ARBA" id="ARBA00022527"/>
    </source>
</evidence>
<dbReference type="SMART" id="SM00365">
    <property type="entry name" value="LRR_SD22"/>
    <property type="match status" value="4"/>
</dbReference>
<dbReference type="SMART" id="SM00220">
    <property type="entry name" value="S_TKc"/>
    <property type="match status" value="1"/>
</dbReference>
<dbReference type="InterPro" id="IPR001611">
    <property type="entry name" value="Leu-rich_rpt"/>
</dbReference>
<evidence type="ECO:0000256" key="5">
    <source>
        <dbReference type="ARBA" id="ARBA00022679"/>
    </source>
</evidence>
<keyword evidence="10" id="KW-0418">Kinase</keyword>
<dbReference type="Pfam" id="PF13855">
    <property type="entry name" value="LRR_8"/>
    <property type="match status" value="1"/>
</dbReference>
<keyword evidence="6 15" id="KW-0812">Transmembrane</keyword>
<evidence type="ECO:0000256" key="4">
    <source>
        <dbReference type="ARBA" id="ARBA00022614"/>
    </source>
</evidence>
<keyword evidence="2" id="KW-1003">Cell membrane</keyword>
<dbReference type="FunFam" id="3.30.200.20:FF:000394">
    <property type="entry name" value="Leucine-rich repeat receptor-like protein kinase"/>
    <property type="match status" value="1"/>
</dbReference>
<dbReference type="PANTHER" id="PTHR48006">
    <property type="entry name" value="LEUCINE-RICH REPEAT-CONTAINING PROTEIN DDB_G0281931-RELATED"/>
    <property type="match status" value="1"/>
</dbReference>
<feature type="transmembrane region" description="Helical" evidence="15">
    <location>
        <begin position="493"/>
        <end position="515"/>
    </location>
</feature>
<keyword evidence="19" id="KW-1185">Reference proteome</keyword>
<feature type="signal peptide" evidence="16">
    <location>
        <begin position="1"/>
        <end position="39"/>
    </location>
</feature>
<comment type="caution">
    <text evidence="18">The sequence shown here is derived from an EMBL/GenBank/DDBJ whole genome shotgun (WGS) entry which is preliminary data.</text>
</comment>
<dbReference type="InterPro" id="IPR000719">
    <property type="entry name" value="Prot_kinase_dom"/>
</dbReference>
<keyword evidence="11 14" id="KW-0067">ATP-binding</keyword>
<dbReference type="InterPro" id="IPR003591">
    <property type="entry name" value="Leu-rich_rpt_typical-subtyp"/>
</dbReference>
<evidence type="ECO:0000256" key="11">
    <source>
        <dbReference type="ARBA" id="ARBA00022840"/>
    </source>
</evidence>
<dbReference type="EMBL" id="JBHFFA010000006">
    <property type="protein sequence ID" value="KAL2623104.1"/>
    <property type="molecule type" value="Genomic_DNA"/>
</dbReference>
<dbReference type="FunFam" id="1.10.510.10:FF:000095">
    <property type="entry name" value="protein STRUBBELIG-RECEPTOR FAMILY 8"/>
    <property type="match status" value="1"/>
</dbReference>
<keyword evidence="12 15" id="KW-1133">Transmembrane helix</keyword>
<keyword evidence="9 14" id="KW-0547">Nucleotide-binding</keyword>
<evidence type="ECO:0000256" key="16">
    <source>
        <dbReference type="SAM" id="SignalP"/>
    </source>
</evidence>
<keyword evidence="13 15" id="KW-0472">Membrane</keyword>
<feature type="binding site" evidence="14">
    <location>
        <position position="576"/>
    </location>
    <ligand>
        <name>ATP</name>
        <dbReference type="ChEBI" id="CHEBI:30616"/>
    </ligand>
</feature>
<keyword evidence="4" id="KW-0433">Leucine-rich repeat</keyword>
<dbReference type="InterPro" id="IPR001245">
    <property type="entry name" value="Ser-Thr/Tyr_kinase_cat_dom"/>
</dbReference>
<keyword evidence="5" id="KW-0808">Transferase</keyword>
<sequence length="900" mass="99622">MSSSIECRYSKVRWNSKLCHLSRMVFICFFLAQILNADAALSADEGNVLQILQETILLPNWTGNPCDEAWINCSSTNPQHVLQLNLAGKNLTGAIPPDISRLRGISIIDFNNNQLNGSIPDIRNLTNLTKLWIGTNNLTGEIHESIFHLGNLTEIDLRNNQLNGTIPKALENMTRTITYINVKSNLLVGSAPNISALVNLQQLDISSNGLTGPFPDITFNKQLIGLSLANNFLRGPVPPSVIQNPKLNWIFMSNNSLDPGPLFDITQLTGLRTLSAGRSRFQGAIPSLGNNTVLTEFTVPVNNFSSIPLDWRNVTSLTILNVASNIITGNLPMLPEYSTQTSIFGLRLALQKIDFSNNSFTGVIPKSWGGLSFLEEMNLAYNRLEGPIPPEIGRLNQLKTLNLSNNQFSGRIPDDFRYLSKLQILDLRNNQLTGPVPDLFNNLSSLHSLYLDNNSFSCIPKTLAMKQGINITFQGIRSAYCDNGQESLSRGGIIGVAVGGFCAFIAILALMFLIVRRKRKICSHQLSKEDMPKSAKAFSIKEIKTMTENFKQPVGKGGFGSVYYGKLPNGKEVAVKVKAADSKQGVKEFLNEVQLLSRVHHKNLVPLIGYCLDGQEQILVYEYMSQGALHDHLHHPPESSSTSTRQGAGGFVSSRHCSLDWKTRLDIVLNAARGLEYLHKDCKPPVIHRDVKSSNVLLTEKLQAKFGDLGISKQAYEPDTDETMNTTGISTAVQGTWGYMDPEYFTRHKLTVKSDVFSFGVILLEIITGKRAQTQKFPDSEAVTLKQWVEEALEENKLKSVIDPRLRDEYSEEGMLMVVNVAMKCLLPNGVGRPDMGDIVYTLLQALQREKESRTRTSEILDEITIPASAQLTGQHNVEHSVLSPVSSVQPNSSLTMSPR</sequence>
<dbReference type="Pfam" id="PF07714">
    <property type="entry name" value="PK_Tyr_Ser-Thr"/>
    <property type="match status" value="1"/>
</dbReference>
<dbReference type="Gene3D" id="3.80.10.10">
    <property type="entry name" value="Ribonuclease Inhibitor"/>
    <property type="match status" value="4"/>
</dbReference>
<dbReference type="InterPro" id="IPR017441">
    <property type="entry name" value="Protein_kinase_ATP_BS"/>
</dbReference>
<dbReference type="InterPro" id="IPR008271">
    <property type="entry name" value="Ser/Thr_kinase_AS"/>
</dbReference>
<dbReference type="GO" id="GO:0004674">
    <property type="term" value="F:protein serine/threonine kinase activity"/>
    <property type="evidence" value="ECO:0007669"/>
    <property type="project" value="UniProtKB-KW"/>
</dbReference>
<dbReference type="GO" id="GO:0005886">
    <property type="term" value="C:plasma membrane"/>
    <property type="evidence" value="ECO:0007669"/>
    <property type="project" value="UniProtKB-SubCell"/>
</dbReference>
<comment type="subcellular location">
    <subcellularLocation>
        <location evidence="1">Cell membrane</location>
    </subcellularLocation>
</comment>
<evidence type="ECO:0000256" key="1">
    <source>
        <dbReference type="ARBA" id="ARBA00004236"/>
    </source>
</evidence>
<evidence type="ECO:0000256" key="7">
    <source>
        <dbReference type="ARBA" id="ARBA00022729"/>
    </source>
</evidence>
<evidence type="ECO:0000313" key="19">
    <source>
        <dbReference type="Proteomes" id="UP001605036"/>
    </source>
</evidence>
<feature type="chain" id="PRO_5044826515" description="Protein kinase domain-containing protein" evidence="16">
    <location>
        <begin position="40"/>
        <end position="900"/>
    </location>
</feature>
<dbReference type="FunFam" id="3.80.10.10:FF:000299">
    <property type="entry name" value="Piriformospora indica-insensitive protein 2"/>
    <property type="match status" value="1"/>
</dbReference>
<feature type="domain" description="Protein kinase" evidence="17">
    <location>
        <begin position="548"/>
        <end position="866"/>
    </location>
</feature>
<dbReference type="FunFam" id="3.80.10.10:FF:001357">
    <property type="entry name" value="Leucine-rich repeat protein kinase family protein"/>
    <property type="match status" value="1"/>
</dbReference>
<evidence type="ECO:0000256" key="10">
    <source>
        <dbReference type="ARBA" id="ARBA00022777"/>
    </source>
</evidence>
<proteinExistence type="predicted"/>
<dbReference type="Gene3D" id="1.10.510.10">
    <property type="entry name" value="Transferase(Phosphotransferase) domain 1"/>
    <property type="match status" value="1"/>
</dbReference>
<evidence type="ECO:0000256" key="9">
    <source>
        <dbReference type="ARBA" id="ARBA00022741"/>
    </source>
</evidence>
<evidence type="ECO:0000256" key="6">
    <source>
        <dbReference type="ARBA" id="ARBA00022692"/>
    </source>
</evidence>